<accession>A0A2I1PCF3</accession>
<keyword evidence="4 5" id="KW-0472">Membrane</keyword>
<gene>
    <name evidence="7" type="ORF">CYJ76_02945</name>
</gene>
<dbReference type="InterPro" id="IPR036640">
    <property type="entry name" value="ABC1_TM_sf"/>
</dbReference>
<feature type="transmembrane region" description="Helical" evidence="5">
    <location>
        <begin position="169"/>
        <end position="190"/>
    </location>
</feature>
<dbReference type="Pfam" id="PF00664">
    <property type="entry name" value="ABC_membrane"/>
    <property type="match status" value="1"/>
</dbReference>
<feature type="transmembrane region" description="Helical" evidence="5">
    <location>
        <begin position="253"/>
        <end position="272"/>
    </location>
</feature>
<proteinExistence type="predicted"/>
<organism evidence="7 8">
    <name type="scientific">Kytococcus schroeteri</name>
    <dbReference type="NCBI Taxonomy" id="138300"/>
    <lineage>
        <taxon>Bacteria</taxon>
        <taxon>Bacillati</taxon>
        <taxon>Actinomycetota</taxon>
        <taxon>Actinomycetes</taxon>
        <taxon>Micrococcales</taxon>
        <taxon>Kytococcaceae</taxon>
        <taxon>Kytococcus</taxon>
    </lineage>
</organism>
<dbReference type="GO" id="GO:0034040">
    <property type="term" value="F:ATPase-coupled lipid transmembrane transporter activity"/>
    <property type="evidence" value="ECO:0007669"/>
    <property type="project" value="TreeGrafter"/>
</dbReference>
<dbReference type="PANTHER" id="PTHR24221">
    <property type="entry name" value="ATP-BINDING CASSETTE SUB-FAMILY B"/>
    <property type="match status" value="1"/>
</dbReference>
<dbReference type="GO" id="GO:0005886">
    <property type="term" value="C:plasma membrane"/>
    <property type="evidence" value="ECO:0007669"/>
    <property type="project" value="UniProtKB-SubCell"/>
</dbReference>
<keyword evidence="3 5" id="KW-1133">Transmembrane helix</keyword>
<dbReference type="InterPro" id="IPR011527">
    <property type="entry name" value="ABC1_TM_dom"/>
</dbReference>
<evidence type="ECO:0000256" key="2">
    <source>
        <dbReference type="ARBA" id="ARBA00022692"/>
    </source>
</evidence>
<dbReference type="GO" id="GO:0140359">
    <property type="term" value="F:ABC-type transporter activity"/>
    <property type="evidence" value="ECO:0007669"/>
    <property type="project" value="InterPro"/>
</dbReference>
<dbReference type="EMBL" id="PKIZ01000004">
    <property type="protein sequence ID" value="PKZ42271.1"/>
    <property type="molecule type" value="Genomic_DNA"/>
</dbReference>
<keyword evidence="8" id="KW-1185">Reference proteome</keyword>
<dbReference type="Gene3D" id="3.40.50.300">
    <property type="entry name" value="P-loop containing nucleotide triphosphate hydrolases"/>
    <property type="match status" value="1"/>
</dbReference>
<dbReference type="SUPFAM" id="SSF90123">
    <property type="entry name" value="ABC transporter transmembrane region"/>
    <property type="match status" value="1"/>
</dbReference>
<reference evidence="7 8" key="1">
    <citation type="submission" date="2017-12" db="EMBL/GenBank/DDBJ databases">
        <title>Phylogenetic diversity of female urinary microbiome.</title>
        <authorList>
            <person name="Thomas-White K."/>
            <person name="Wolfe A.J."/>
        </authorList>
    </citation>
    <scope>NUCLEOTIDE SEQUENCE [LARGE SCALE GENOMIC DNA]</scope>
    <source>
        <strain evidence="7 8">UMB1298</strain>
    </source>
</reference>
<feature type="transmembrane region" description="Helical" evidence="5">
    <location>
        <begin position="138"/>
        <end position="163"/>
    </location>
</feature>
<comment type="subcellular location">
    <subcellularLocation>
        <location evidence="1">Cell membrane</location>
        <topology evidence="1">Multi-pass membrane protein</topology>
    </subcellularLocation>
</comment>
<dbReference type="AlphaFoldDB" id="A0A2I1PCF3"/>
<evidence type="ECO:0000256" key="1">
    <source>
        <dbReference type="ARBA" id="ARBA00004651"/>
    </source>
</evidence>
<dbReference type="OrthoDB" id="3700947at2"/>
<dbReference type="PANTHER" id="PTHR24221:SF654">
    <property type="entry name" value="ATP-BINDING CASSETTE SUB-FAMILY B MEMBER 6"/>
    <property type="match status" value="1"/>
</dbReference>
<sequence>MRVLPSTRLPGEEQSARDAAAELPPVWHGVRRTHLVGLVLCGLLQSAAAAGIAWFTPQLLGAPDAAARTALAVGLIAAALAVGAMRWAEWVLAEMLGQHYVMEVRRLLVGTALRPGRHAHLGVLVARTTNDLSAVRSWIAMGIAPLVSGVPLLVGVVVALSLMAWELGVAVGAALLAMGVLLLALAGPVLRRSRELRRRRGRMASHIADTVQAASVIRAAGGEEREVRRVEEHSERVRHLAVRRARAAGVMRGGAAAVAVVAMVLAGLTAPWTDLTPERFATALLLVGLVSTPVQDLGRVGEYRQGHLAASLVLARALRRDEPAPVTEAERPRRRGSARGLLHLGGLQDGLGTPLPELLAAPGSRVHVHSTDPERTAHVVDLLVGDEAPADGWAQLDGWDLTAVAPRRRRRLLGYVAADAPLEQGRLSRAVRYRRPDSDDPIDPVLAAVGLDEVVAALPRGERTTLRRGGEPLDREQRVLLQLARGLYGAPRLLVLDGVADRLSGPALQQVHRALENYPGVVLSVGGDRPPGWPTWDLDSPTPLSLVSAAHGTIPENALLPGRTP</sequence>
<evidence type="ECO:0000256" key="3">
    <source>
        <dbReference type="ARBA" id="ARBA00022989"/>
    </source>
</evidence>
<evidence type="ECO:0000313" key="7">
    <source>
        <dbReference type="EMBL" id="PKZ42271.1"/>
    </source>
</evidence>
<dbReference type="Gene3D" id="1.20.1560.10">
    <property type="entry name" value="ABC transporter type 1, transmembrane domain"/>
    <property type="match status" value="1"/>
</dbReference>
<dbReference type="SUPFAM" id="SSF52540">
    <property type="entry name" value="P-loop containing nucleoside triphosphate hydrolases"/>
    <property type="match status" value="1"/>
</dbReference>
<dbReference type="PROSITE" id="PS50929">
    <property type="entry name" value="ABC_TM1F"/>
    <property type="match status" value="1"/>
</dbReference>
<evidence type="ECO:0000313" key="8">
    <source>
        <dbReference type="Proteomes" id="UP000234206"/>
    </source>
</evidence>
<feature type="domain" description="ABC transmembrane type-1" evidence="6">
    <location>
        <begin position="35"/>
        <end position="306"/>
    </location>
</feature>
<evidence type="ECO:0000256" key="5">
    <source>
        <dbReference type="SAM" id="Phobius"/>
    </source>
</evidence>
<dbReference type="GO" id="GO:0005524">
    <property type="term" value="F:ATP binding"/>
    <property type="evidence" value="ECO:0007669"/>
    <property type="project" value="InterPro"/>
</dbReference>
<dbReference type="Proteomes" id="UP000234206">
    <property type="component" value="Unassembled WGS sequence"/>
</dbReference>
<dbReference type="InterPro" id="IPR039421">
    <property type="entry name" value="Type_1_exporter"/>
</dbReference>
<dbReference type="InterPro" id="IPR027417">
    <property type="entry name" value="P-loop_NTPase"/>
</dbReference>
<protein>
    <recommendedName>
        <fullName evidence="6">ABC transmembrane type-1 domain-containing protein</fullName>
    </recommendedName>
</protein>
<comment type="caution">
    <text evidence="7">The sequence shown here is derived from an EMBL/GenBank/DDBJ whole genome shotgun (WGS) entry which is preliminary data.</text>
</comment>
<evidence type="ECO:0000256" key="4">
    <source>
        <dbReference type="ARBA" id="ARBA00023136"/>
    </source>
</evidence>
<name>A0A2I1PCF3_9MICO</name>
<keyword evidence="2 5" id="KW-0812">Transmembrane</keyword>
<feature type="transmembrane region" description="Helical" evidence="5">
    <location>
        <begin position="35"/>
        <end position="55"/>
    </location>
</feature>
<feature type="transmembrane region" description="Helical" evidence="5">
    <location>
        <begin position="67"/>
        <end position="88"/>
    </location>
</feature>
<dbReference type="RefSeq" id="WP_101849212.1">
    <property type="nucleotide sequence ID" value="NZ_JBHLVH010000027.1"/>
</dbReference>
<evidence type="ECO:0000259" key="6">
    <source>
        <dbReference type="PROSITE" id="PS50929"/>
    </source>
</evidence>